<gene>
    <name evidence="2" type="ORF">GALMADRAFT_236915</name>
</gene>
<protein>
    <submittedName>
        <fullName evidence="2">Uncharacterized protein</fullName>
    </submittedName>
</protein>
<evidence type="ECO:0000313" key="2">
    <source>
        <dbReference type="EMBL" id="KDR84232.1"/>
    </source>
</evidence>
<accession>A0A067TPH5</accession>
<name>A0A067TPH5_GALM3</name>
<feature type="region of interest" description="Disordered" evidence="1">
    <location>
        <begin position="95"/>
        <end position="152"/>
    </location>
</feature>
<dbReference type="HOGENOM" id="CLU_1722493_0_0_1"/>
<evidence type="ECO:0000256" key="1">
    <source>
        <dbReference type="SAM" id="MobiDB-lite"/>
    </source>
</evidence>
<evidence type="ECO:0000313" key="3">
    <source>
        <dbReference type="Proteomes" id="UP000027222"/>
    </source>
</evidence>
<keyword evidence="3" id="KW-1185">Reference proteome</keyword>
<organism evidence="2 3">
    <name type="scientific">Galerina marginata (strain CBS 339.88)</name>
    <dbReference type="NCBI Taxonomy" id="685588"/>
    <lineage>
        <taxon>Eukaryota</taxon>
        <taxon>Fungi</taxon>
        <taxon>Dikarya</taxon>
        <taxon>Basidiomycota</taxon>
        <taxon>Agaricomycotina</taxon>
        <taxon>Agaricomycetes</taxon>
        <taxon>Agaricomycetidae</taxon>
        <taxon>Agaricales</taxon>
        <taxon>Agaricineae</taxon>
        <taxon>Strophariaceae</taxon>
        <taxon>Galerina</taxon>
    </lineage>
</organism>
<feature type="compositionally biased region" description="Polar residues" evidence="1">
    <location>
        <begin position="100"/>
        <end position="118"/>
    </location>
</feature>
<reference evidence="3" key="1">
    <citation type="journal article" date="2014" name="Proc. Natl. Acad. Sci. U.S.A.">
        <title>Extensive sampling of basidiomycete genomes demonstrates inadequacy of the white-rot/brown-rot paradigm for wood decay fungi.</title>
        <authorList>
            <person name="Riley R."/>
            <person name="Salamov A.A."/>
            <person name="Brown D.W."/>
            <person name="Nagy L.G."/>
            <person name="Floudas D."/>
            <person name="Held B.W."/>
            <person name="Levasseur A."/>
            <person name="Lombard V."/>
            <person name="Morin E."/>
            <person name="Otillar R."/>
            <person name="Lindquist E.A."/>
            <person name="Sun H."/>
            <person name="LaButti K.M."/>
            <person name="Schmutz J."/>
            <person name="Jabbour D."/>
            <person name="Luo H."/>
            <person name="Baker S.E."/>
            <person name="Pisabarro A.G."/>
            <person name="Walton J.D."/>
            <person name="Blanchette R.A."/>
            <person name="Henrissat B."/>
            <person name="Martin F."/>
            <person name="Cullen D."/>
            <person name="Hibbett D.S."/>
            <person name="Grigoriev I.V."/>
        </authorList>
    </citation>
    <scope>NUCLEOTIDE SEQUENCE [LARGE SCALE GENOMIC DNA]</scope>
    <source>
        <strain evidence="3">CBS 339.88</strain>
    </source>
</reference>
<sequence length="152" mass="16744">MFVTIPDKNLSKNLRGWTKSWSLLCLSIQVQKLNAILVAISKQKQRIFYATGFVKRTGPSLASLELEAIIMTTTERLIMLLGDYDVESASLKGINDPSPRLSSSNSVTRGTPPTTVLKNPSDRVPFPTYPGLQMPPKSYQPEGKKVGNGLIH</sequence>
<proteinExistence type="predicted"/>
<dbReference type="EMBL" id="KL142368">
    <property type="protein sequence ID" value="KDR84232.1"/>
    <property type="molecule type" value="Genomic_DNA"/>
</dbReference>
<dbReference type="AlphaFoldDB" id="A0A067TPH5"/>
<dbReference type="Proteomes" id="UP000027222">
    <property type="component" value="Unassembled WGS sequence"/>
</dbReference>